<proteinExistence type="predicted"/>
<dbReference type="EMBL" id="VXIS01000226">
    <property type="protein sequence ID" value="KAA8896141.1"/>
    <property type="molecule type" value="Genomic_DNA"/>
</dbReference>
<protein>
    <submittedName>
        <fullName evidence="9">NUDIX hydrolase domain-like protein</fullName>
    </submittedName>
</protein>
<evidence type="ECO:0000256" key="4">
    <source>
        <dbReference type="ARBA" id="ARBA00022801"/>
    </source>
</evidence>
<dbReference type="CDD" id="cd03426">
    <property type="entry name" value="NUDIX_CoAse_Nudt7"/>
    <property type="match status" value="1"/>
</dbReference>
<dbReference type="GO" id="GO:0046872">
    <property type="term" value="F:metal ion binding"/>
    <property type="evidence" value="ECO:0007669"/>
    <property type="project" value="UniProtKB-KW"/>
</dbReference>
<keyword evidence="4 9" id="KW-0378">Hydrolase</keyword>
<reference evidence="9 10" key="1">
    <citation type="submission" date="2019-09" db="EMBL/GenBank/DDBJ databases">
        <title>Draft genome of the ectomycorrhizal ascomycete Sphaerosporella brunnea.</title>
        <authorList>
            <consortium name="DOE Joint Genome Institute"/>
            <person name="Benucci G.M."/>
            <person name="Marozzi G."/>
            <person name="Antonielli L."/>
            <person name="Sanchez S."/>
            <person name="Marco P."/>
            <person name="Wang X."/>
            <person name="Falini L.B."/>
            <person name="Barry K."/>
            <person name="Haridas S."/>
            <person name="Lipzen A."/>
            <person name="Labutti K."/>
            <person name="Grigoriev I.V."/>
            <person name="Murat C."/>
            <person name="Martin F."/>
            <person name="Albertini E."/>
            <person name="Donnini D."/>
            <person name="Bonito G."/>
        </authorList>
    </citation>
    <scope>NUCLEOTIDE SEQUENCE [LARGE SCALE GENOMIC DNA]</scope>
    <source>
        <strain evidence="9 10">Sb_GMNB300</strain>
    </source>
</reference>
<organism evidence="9 10">
    <name type="scientific">Sphaerosporella brunnea</name>
    <dbReference type="NCBI Taxonomy" id="1250544"/>
    <lineage>
        <taxon>Eukaryota</taxon>
        <taxon>Fungi</taxon>
        <taxon>Dikarya</taxon>
        <taxon>Ascomycota</taxon>
        <taxon>Pezizomycotina</taxon>
        <taxon>Pezizomycetes</taxon>
        <taxon>Pezizales</taxon>
        <taxon>Pyronemataceae</taxon>
        <taxon>Sphaerosporella</taxon>
    </lineage>
</organism>
<dbReference type="OrthoDB" id="206213at2759"/>
<comment type="caution">
    <text evidence="9">The sequence shown here is derived from an EMBL/GenBank/DDBJ whole genome shotgun (WGS) entry which is preliminary data.</text>
</comment>
<feature type="region of interest" description="Disordered" evidence="7">
    <location>
        <begin position="243"/>
        <end position="273"/>
    </location>
</feature>
<dbReference type="GO" id="GO:0010945">
    <property type="term" value="F:coenzyme A diphosphatase activity"/>
    <property type="evidence" value="ECO:0007669"/>
    <property type="project" value="InterPro"/>
</dbReference>
<name>A0A5J5ELS5_9PEZI</name>
<dbReference type="AlphaFoldDB" id="A0A5J5ELS5"/>
<dbReference type="Pfam" id="PF00293">
    <property type="entry name" value="NUDIX"/>
    <property type="match status" value="1"/>
</dbReference>
<accession>A0A5J5ELS5</accession>
<keyword evidence="10" id="KW-1185">Reference proteome</keyword>
<keyword evidence="5" id="KW-0460">Magnesium</keyword>
<evidence type="ECO:0000259" key="8">
    <source>
        <dbReference type="PROSITE" id="PS51462"/>
    </source>
</evidence>
<feature type="domain" description="Nudix hydrolase" evidence="8">
    <location>
        <begin position="32"/>
        <end position="171"/>
    </location>
</feature>
<dbReference type="InParanoid" id="A0A5J5ELS5"/>
<comment type="cofactor">
    <cofactor evidence="1">
        <name>Mn(2+)</name>
        <dbReference type="ChEBI" id="CHEBI:29035"/>
    </cofactor>
</comment>
<dbReference type="FunCoup" id="A0A5J5ELS5">
    <property type="interactions" value="83"/>
</dbReference>
<dbReference type="InterPro" id="IPR015797">
    <property type="entry name" value="NUDIX_hydrolase-like_dom_sf"/>
</dbReference>
<gene>
    <name evidence="9" type="ORF">FN846DRAFT_288954</name>
</gene>
<evidence type="ECO:0000256" key="5">
    <source>
        <dbReference type="ARBA" id="ARBA00022842"/>
    </source>
</evidence>
<dbReference type="Proteomes" id="UP000326924">
    <property type="component" value="Unassembled WGS sequence"/>
</dbReference>
<evidence type="ECO:0000313" key="9">
    <source>
        <dbReference type="EMBL" id="KAA8896141.1"/>
    </source>
</evidence>
<keyword evidence="6" id="KW-0464">Manganese</keyword>
<feature type="compositionally biased region" description="Basic and acidic residues" evidence="7">
    <location>
        <begin position="243"/>
        <end position="267"/>
    </location>
</feature>
<dbReference type="InterPro" id="IPR000086">
    <property type="entry name" value="NUDIX_hydrolase_dom"/>
</dbReference>
<dbReference type="SUPFAM" id="SSF55811">
    <property type="entry name" value="Nudix"/>
    <property type="match status" value="1"/>
</dbReference>
<evidence type="ECO:0000256" key="1">
    <source>
        <dbReference type="ARBA" id="ARBA00001936"/>
    </source>
</evidence>
<evidence type="ECO:0000313" key="10">
    <source>
        <dbReference type="Proteomes" id="UP000326924"/>
    </source>
</evidence>
<keyword evidence="3" id="KW-0479">Metal-binding</keyword>
<dbReference type="PANTHER" id="PTHR12992:SF24">
    <property type="entry name" value="PEROXISOMAL COENZYME A DIPHOSPHATASE NUDT7"/>
    <property type="match status" value="1"/>
</dbReference>
<evidence type="ECO:0000256" key="7">
    <source>
        <dbReference type="SAM" id="MobiDB-lite"/>
    </source>
</evidence>
<evidence type="ECO:0000256" key="6">
    <source>
        <dbReference type="ARBA" id="ARBA00023211"/>
    </source>
</evidence>
<evidence type="ECO:0000256" key="3">
    <source>
        <dbReference type="ARBA" id="ARBA00022723"/>
    </source>
</evidence>
<comment type="cofactor">
    <cofactor evidence="2">
        <name>Mg(2+)</name>
        <dbReference type="ChEBI" id="CHEBI:18420"/>
    </cofactor>
</comment>
<dbReference type="Gene3D" id="3.90.79.10">
    <property type="entry name" value="Nucleoside Triphosphate Pyrophosphohydrolase"/>
    <property type="match status" value="1"/>
</dbReference>
<dbReference type="PANTHER" id="PTHR12992">
    <property type="entry name" value="NUDIX HYDROLASE"/>
    <property type="match status" value="1"/>
</dbReference>
<dbReference type="GO" id="GO:0015938">
    <property type="term" value="P:coenzyme A catabolic process"/>
    <property type="evidence" value="ECO:0007669"/>
    <property type="project" value="TreeGrafter"/>
</dbReference>
<sequence>MSLLSPASSAALSRLRTYRPPSASVYTSLPLSRRAAVLVLLFADPRGDLRVVLTMRSPLLRTFAGQVALPGGKADFLEETAWMTARREAWEEIGLPMHGVDVEHLAELPCTLARTLLGVRPCVAFLKENAGEMVPRLQEGEVEGVFTVRLEPFLSRKYPLRGGKEEPWYDSKGSVGWVGRRWCMHEFSAPVWEKGQVRRHRVWGMTARILVDVARVAYGRDPEFAFDKDIGFEDAIWQLKKEGKMEEVPKKPDPEVEPEKVVEEAARKGSSNL</sequence>
<dbReference type="InterPro" id="IPR045121">
    <property type="entry name" value="CoAse"/>
</dbReference>
<dbReference type="PROSITE" id="PS51462">
    <property type="entry name" value="NUDIX"/>
    <property type="match status" value="1"/>
</dbReference>
<evidence type="ECO:0000256" key="2">
    <source>
        <dbReference type="ARBA" id="ARBA00001946"/>
    </source>
</evidence>